<dbReference type="Proteomes" id="UP000663882">
    <property type="component" value="Unassembled WGS sequence"/>
</dbReference>
<evidence type="ECO:0000259" key="9">
    <source>
        <dbReference type="PROSITE" id="PS51030"/>
    </source>
</evidence>
<sequence>MQRKLDYDETTQIGSLTKKIKTSNITMDQTKLNNNNNNNNTSISLNTKQSLHTFVMNTDKHSKNNALKLAILSQLPTQSSSSVFPSRKRRYRKSQEVYNVNTLIPCSTTQSNGEIRKKSDLSCVVCRAVAHGYNFDAISCESCKAFFRRNALFNTDRLKCRRDGTCEITHETRRRCKSCRLKKCFAVGMRKEWILTEEEKLHKKHRIEENRRLRASNTNYHISSKDSMRTHDLNLQNDFLDKIEKSSLKSKSYDQCNNIINNVVIAYHDRIKLDLTGYGWSYPLARKITGLYQIINAKNTTALHLISFYKSLHDFDILSESDKINLIKNNLRYIFFFNASLKYDPVHDVYHDENTNDKPLYGVHICEAYGIDHYVRCTKIIRALHSIVQIDKRIMQVALVIFLFSKGLSITTNSNEPSINNYKQIFHIQNKYAKHLWLFIEKTYGYIRAVHIFSTLISKCLLIQELICDTQHEVYEELDRYQVSSYLQSIIQTA</sequence>
<evidence type="ECO:0000313" key="11">
    <source>
        <dbReference type="Proteomes" id="UP000663882"/>
    </source>
</evidence>
<keyword evidence="5" id="KW-0238">DNA-binding</keyword>
<dbReference type="GO" id="GO:0000122">
    <property type="term" value="P:negative regulation of transcription by RNA polymerase II"/>
    <property type="evidence" value="ECO:0007669"/>
    <property type="project" value="TreeGrafter"/>
</dbReference>
<evidence type="ECO:0000256" key="7">
    <source>
        <dbReference type="ARBA" id="ARBA00023170"/>
    </source>
</evidence>
<dbReference type="GO" id="GO:0030154">
    <property type="term" value="P:cell differentiation"/>
    <property type="evidence" value="ECO:0007669"/>
    <property type="project" value="TreeGrafter"/>
</dbReference>
<dbReference type="SUPFAM" id="SSF57716">
    <property type="entry name" value="Glucocorticoid receptor-like (DNA-binding domain)"/>
    <property type="match status" value="1"/>
</dbReference>
<keyword evidence="2" id="KW-0863">Zinc-finger</keyword>
<dbReference type="GO" id="GO:0004879">
    <property type="term" value="F:nuclear receptor activity"/>
    <property type="evidence" value="ECO:0007669"/>
    <property type="project" value="TreeGrafter"/>
</dbReference>
<dbReference type="EMBL" id="CAJNOO010001172">
    <property type="protein sequence ID" value="CAF1108735.1"/>
    <property type="molecule type" value="Genomic_DNA"/>
</dbReference>
<evidence type="ECO:0000256" key="2">
    <source>
        <dbReference type="ARBA" id="ARBA00022771"/>
    </source>
</evidence>
<evidence type="ECO:0000256" key="8">
    <source>
        <dbReference type="ARBA" id="ARBA00023242"/>
    </source>
</evidence>
<proteinExistence type="predicted"/>
<dbReference type="GO" id="GO:0000978">
    <property type="term" value="F:RNA polymerase II cis-regulatory region sequence-specific DNA binding"/>
    <property type="evidence" value="ECO:0007669"/>
    <property type="project" value="TreeGrafter"/>
</dbReference>
<accession>A0A814PNV5</accession>
<evidence type="ECO:0000256" key="5">
    <source>
        <dbReference type="ARBA" id="ARBA00023125"/>
    </source>
</evidence>
<dbReference type="Gene3D" id="1.10.565.10">
    <property type="entry name" value="Retinoid X Receptor"/>
    <property type="match status" value="1"/>
</dbReference>
<protein>
    <recommendedName>
        <fullName evidence="9">Nuclear receptor domain-containing protein</fullName>
    </recommendedName>
</protein>
<evidence type="ECO:0000256" key="4">
    <source>
        <dbReference type="ARBA" id="ARBA00023015"/>
    </source>
</evidence>
<dbReference type="GO" id="GO:0008270">
    <property type="term" value="F:zinc ion binding"/>
    <property type="evidence" value="ECO:0007669"/>
    <property type="project" value="UniProtKB-KW"/>
</dbReference>
<dbReference type="InterPro" id="IPR035500">
    <property type="entry name" value="NHR-like_dom_sf"/>
</dbReference>
<dbReference type="InterPro" id="IPR013088">
    <property type="entry name" value="Znf_NHR/GATA"/>
</dbReference>
<evidence type="ECO:0000313" key="10">
    <source>
        <dbReference type="EMBL" id="CAF1108735.1"/>
    </source>
</evidence>
<dbReference type="SUPFAM" id="SSF48508">
    <property type="entry name" value="Nuclear receptor ligand-binding domain"/>
    <property type="match status" value="1"/>
</dbReference>
<dbReference type="SMART" id="SM00399">
    <property type="entry name" value="ZnF_C4"/>
    <property type="match status" value="1"/>
</dbReference>
<keyword evidence="3" id="KW-0862">Zinc</keyword>
<organism evidence="10 11">
    <name type="scientific">Rotaria sordida</name>
    <dbReference type="NCBI Taxonomy" id="392033"/>
    <lineage>
        <taxon>Eukaryota</taxon>
        <taxon>Metazoa</taxon>
        <taxon>Spiralia</taxon>
        <taxon>Gnathifera</taxon>
        <taxon>Rotifera</taxon>
        <taxon>Eurotatoria</taxon>
        <taxon>Bdelloidea</taxon>
        <taxon>Philodinida</taxon>
        <taxon>Philodinidae</taxon>
        <taxon>Rotaria</taxon>
    </lineage>
</organism>
<dbReference type="PRINTS" id="PR00047">
    <property type="entry name" value="STROIDFINGER"/>
</dbReference>
<dbReference type="Pfam" id="PF00105">
    <property type="entry name" value="zf-C4"/>
    <property type="match status" value="1"/>
</dbReference>
<evidence type="ECO:0000256" key="6">
    <source>
        <dbReference type="ARBA" id="ARBA00023163"/>
    </source>
</evidence>
<dbReference type="PANTHER" id="PTHR24082:SF283">
    <property type="entry name" value="NUCLEAR HORMONE RECEPTOR HR96"/>
    <property type="match status" value="1"/>
</dbReference>
<dbReference type="InterPro" id="IPR001628">
    <property type="entry name" value="Znf_hrmn_rcpt"/>
</dbReference>
<reference evidence="10" key="1">
    <citation type="submission" date="2021-02" db="EMBL/GenBank/DDBJ databases">
        <authorList>
            <person name="Nowell W R."/>
        </authorList>
    </citation>
    <scope>NUCLEOTIDE SEQUENCE</scope>
</reference>
<dbReference type="OrthoDB" id="6352325at2759"/>
<gene>
    <name evidence="10" type="ORF">RFH988_LOCUS19717</name>
</gene>
<comment type="caution">
    <text evidence="10">The sequence shown here is derived from an EMBL/GenBank/DDBJ whole genome shotgun (WGS) entry which is preliminary data.</text>
</comment>
<dbReference type="PROSITE" id="PS00031">
    <property type="entry name" value="NUCLEAR_REC_DBD_1"/>
    <property type="match status" value="1"/>
</dbReference>
<dbReference type="Gene3D" id="3.30.50.10">
    <property type="entry name" value="Erythroid Transcription Factor GATA-1, subunit A"/>
    <property type="match status" value="1"/>
</dbReference>
<name>A0A814PNV5_9BILA</name>
<keyword evidence="8" id="KW-0539">Nucleus</keyword>
<dbReference type="InterPro" id="IPR050234">
    <property type="entry name" value="Nuclear_hormone_rcpt_NR1"/>
</dbReference>
<keyword evidence="7" id="KW-0675">Receptor</keyword>
<keyword evidence="1" id="KW-0479">Metal-binding</keyword>
<dbReference type="PROSITE" id="PS51030">
    <property type="entry name" value="NUCLEAR_REC_DBD_2"/>
    <property type="match status" value="1"/>
</dbReference>
<dbReference type="GO" id="GO:0045944">
    <property type="term" value="P:positive regulation of transcription by RNA polymerase II"/>
    <property type="evidence" value="ECO:0007669"/>
    <property type="project" value="TreeGrafter"/>
</dbReference>
<evidence type="ECO:0000256" key="1">
    <source>
        <dbReference type="ARBA" id="ARBA00022723"/>
    </source>
</evidence>
<feature type="domain" description="Nuclear receptor" evidence="9">
    <location>
        <begin position="120"/>
        <end position="196"/>
    </location>
</feature>
<dbReference type="AlphaFoldDB" id="A0A814PNV5"/>
<dbReference type="PANTHER" id="PTHR24082">
    <property type="entry name" value="NUCLEAR HORMONE RECEPTOR"/>
    <property type="match status" value="1"/>
</dbReference>
<keyword evidence="6" id="KW-0804">Transcription</keyword>
<evidence type="ECO:0000256" key="3">
    <source>
        <dbReference type="ARBA" id="ARBA00022833"/>
    </source>
</evidence>
<keyword evidence="4" id="KW-0805">Transcription regulation</keyword>